<sequence length="69" mass="7835">MRVPEYRDFFVCTLLEPAAYNNDEQRGRRRPAVPAPEPAAFIINRGRGRSAPAGSHVGGRRRPFPRFLL</sequence>
<proteinExistence type="predicted"/>
<name>A0A2A6DZ94_9BACL</name>
<organism evidence="2 3">
    <name type="scientific">Candidatus Reconcilbacillus cellulovorans</name>
    <dbReference type="NCBI Taxonomy" id="1906605"/>
    <lineage>
        <taxon>Bacteria</taxon>
        <taxon>Bacillati</taxon>
        <taxon>Bacillota</taxon>
        <taxon>Bacilli</taxon>
        <taxon>Bacillales</taxon>
        <taxon>Paenibacillaceae</taxon>
        <taxon>Candidatus Reconcilbacillus</taxon>
    </lineage>
</organism>
<feature type="region of interest" description="Disordered" evidence="1">
    <location>
        <begin position="44"/>
        <end position="69"/>
    </location>
</feature>
<feature type="compositionally biased region" description="Basic residues" evidence="1">
    <location>
        <begin position="58"/>
        <end position="69"/>
    </location>
</feature>
<comment type="caution">
    <text evidence="2">The sequence shown here is derived from an EMBL/GenBank/DDBJ whole genome shotgun (WGS) entry which is preliminary data.</text>
</comment>
<dbReference type="AlphaFoldDB" id="A0A2A6DZ94"/>
<evidence type="ECO:0000313" key="2">
    <source>
        <dbReference type="EMBL" id="PDO10055.1"/>
    </source>
</evidence>
<gene>
    <name evidence="2" type="ORF">BLM47_08970</name>
</gene>
<reference evidence="2 3" key="1">
    <citation type="submission" date="2016-12" db="EMBL/GenBank/DDBJ databases">
        <title>Candidatus Reconcilibacillus cellulovorans genome.</title>
        <authorList>
            <person name="Kolinko S."/>
            <person name="Wu Y.-W."/>
            <person name="Tachea F."/>
            <person name="Denzel E."/>
            <person name="Hiras J."/>
            <person name="Baecker N."/>
            <person name="Chan L.J."/>
            <person name="Eichorst S.A."/>
            <person name="Frey D."/>
            <person name="Adams P.D."/>
            <person name="Pray T."/>
            <person name="Tanjore D."/>
            <person name="Petzold C.J."/>
            <person name="Gladden J.M."/>
            <person name="Simmons B.A."/>
            <person name="Singer S.W."/>
        </authorList>
    </citation>
    <scope>NUCLEOTIDE SEQUENCE [LARGE SCALE GENOMIC DNA]</scope>
    <source>
        <strain evidence="2">JTherm</strain>
    </source>
</reference>
<dbReference type="EMBL" id="MOXJ01000020">
    <property type="protein sequence ID" value="PDO10055.1"/>
    <property type="molecule type" value="Genomic_DNA"/>
</dbReference>
<evidence type="ECO:0000313" key="3">
    <source>
        <dbReference type="Proteomes" id="UP000243688"/>
    </source>
</evidence>
<dbReference type="Proteomes" id="UP000243688">
    <property type="component" value="Unassembled WGS sequence"/>
</dbReference>
<protein>
    <submittedName>
        <fullName evidence="2">Uncharacterized protein</fullName>
    </submittedName>
</protein>
<accession>A0A2A6DZ94</accession>
<evidence type="ECO:0000256" key="1">
    <source>
        <dbReference type="SAM" id="MobiDB-lite"/>
    </source>
</evidence>